<name>A0A0A8GZ81_9BACT</name>
<evidence type="ECO:0000313" key="2">
    <source>
        <dbReference type="Proteomes" id="UP000031163"/>
    </source>
</evidence>
<dbReference type="GeneID" id="74431056"/>
<dbReference type="STRING" id="1031564.CINS_0236"/>
<evidence type="ECO:0000313" key="1">
    <source>
        <dbReference type="EMBL" id="AJC87238.1"/>
    </source>
</evidence>
<proteinExistence type="predicted"/>
<gene>
    <name evidence="1" type="ORF">CINS_0236</name>
</gene>
<reference evidence="1 2" key="1">
    <citation type="journal article" date="2014" name="Genome Biol. Evol.">
        <title>Comparative Genomics of the Campylobacter lari Group.</title>
        <authorList>
            <person name="Miller W.G."/>
            <person name="Yee E."/>
            <person name="Chapman M.H."/>
            <person name="Smith T.P."/>
            <person name="Bono J.L."/>
            <person name="Huynh S."/>
            <person name="Parker C.T."/>
            <person name="Vandamme P."/>
            <person name="Luong K."/>
            <person name="Korlach J."/>
        </authorList>
    </citation>
    <scope>NUCLEOTIDE SEQUENCE [LARGE SCALE GENOMIC DNA]</scope>
    <source>
        <strain evidence="1 2">NCTC 12927</strain>
    </source>
</reference>
<dbReference type="KEGG" id="cis:CINS_0236"/>
<dbReference type="AlphaFoldDB" id="A0A0A8GZ81"/>
<dbReference type="EMBL" id="CP007770">
    <property type="protein sequence ID" value="AJC87238.1"/>
    <property type="molecule type" value="Genomic_DNA"/>
</dbReference>
<accession>A0A0A8GZ81</accession>
<sequence>MRIVIFMLFLSVMYADNCNNEQNDYKVAVLEYKIAIQNLDQQEQMDLDTQLANYSRKNLKTQADIIDEITSPNYNSYQSIKNRNRDQVNQIKDIFNIQNEVRNFYDRQRITALEKLNLAKLKLQRCKNKR</sequence>
<organism evidence="1 2">
    <name type="scientific">Campylobacter insulaenigrae NCTC 12927</name>
    <dbReference type="NCBI Taxonomy" id="1031564"/>
    <lineage>
        <taxon>Bacteria</taxon>
        <taxon>Pseudomonadati</taxon>
        <taxon>Campylobacterota</taxon>
        <taxon>Epsilonproteobacteria</taxon>
        <taxon>Campylobacterales</taxon>
        <taxon>Campylobacteraceae</taxon>
        <taxon>Campylobacter</taxon>
    </lineage>
</organism>
<protein>
    <submittedName>
        <fullName evidence="1">Uncharacterized protein</fullName>
    </submittedName>
</protein>
<dbReference type="Proteomes" id="UP000031163">
    <property type="component" value="Chromosome"/>
</dbReference>
<dbReference type="HOGENOM" id="CLU_1934170_0_0_7"/>
<dbReference type="RefSeq" id="WP_039649152.1">
    <property type="nucleotide sequence ID" value="NZ_CP007770.1"/>
</dbReference>